<organism evidence="1">
    <name type="scientific">uncultured Caudovirales phage</name>
    <dbReference type="NCBI Taxonomy" id="2100421"/>
    <lineage>
        <taxon>Viruses</taxon>
        <taxon>Duplodnaviria</taxon>
        <taxon>Heunggongvirae</taxon>
        <taxon>Uroviricota</taxon>
        <taxon>Caudoviricetes</taxon>
        <taxon>Peduoviridae</taxon>
        <taxon>Maltschvirus</taxon>
        <taxon>Maltschvirus maltsch</taxon>
    </lineage>
</organism>
<reference evidence="1" key="1">
    <citation type="submission" date="2020-04" db="EMBL/GenBank/DDBJ databases">
        <authorList>
            <person name="Chiriac C."/>
            <person name="Salcher M."/>
            <person name="Ghai R."/>
            <person name="Kavagutti S V."/>
        </authorList>
    </citation>
    <scope>NUCLEOTIDE SEQUENCE</scope>
</reference>
<protein>
    <submittedName>
        <fullName evidence="1">Uncharacterized protein</fullName>
    </submittedName>
</protein>
<accession>A0A6J5NTK2</accession>
<evidence type="ECO:0000313" key="1">
    <source>
        <dbReference type="EMBL" id="CAB4162769.1"/>
    </source>
</evidence>
<gene>
    <name evidence="1" type="ORF">UFOVP785_108</name>
</gene>
<sequence>MKVEWQEINGEQYFNDPVAGWLKKVPSTCRIPEGALFMDESYGPQKEWILTDEAGSPQRFSMLKYAVRCDPPCTLTPQVSLDVCLEYVSYRVSKATKGMQPEVKEAFLQKVFALKQTFALEVEKLLSEVKHG</sequence>
<dbReference type="EMBL" id="LR796736">
    <property type="protein sequence ID" value="CAB4162769.1"/>
    <property type="molecule type" value="Genomic_DNA"/>
</dbReference>
<proteinExistence type="predicted"/>
<name>A0A6J5NTK2_9CAUD</name>